<comment type="caution">
    <text evidence="4">The sequence shown here is derived from an EMBL/GenBank/DDBJ whole genome shotgun (WGS) entry which is preliminary data.</text>
</comment>
<dbReference type="InterPro" id="IPR013083">
    <property type="entry name" value="Znf_RING/FYVE/PHD"/>
</dbReference>
<evidence type="ECO:0000259" key="2">
    <source>
        <dbReference type="PROSITE" id="PS50089"/>
    </source>
</evidence>
<evidence type="ECO:0000313" key="4">
    <source>
        <dbReference type="EMBL" id="OQO01654.1"/>
    </source>
</evidence>
<dbReference type="SUPFAM" id="SSF57850">
    <property type="entry name" value="RING/U-box"/>
    <property type="match status" value="1"/>
</dbReference>
<evidence type="ECO:0000313" key="5">
    <source>
        <dbReference type="Proteomes" id="UP000192596"/>
    </source>
</evidence>
<evidence type="ECO:0008006" key="6">
    <source>
        <dbReference type="Google" id="ProtNLM"/>
    </source>
</evidence>
<feature type="domain" description="RING-type" evidence="2">
    <location>
        <begin position="395"/>
        <end position="435"/>
    </location>
</feature>
<dbReference type="STRING" id="1507870.A0A1V8SRK8"/>
<keyword evidence="5" id="KW-1185">Reference proteome</keyword>
<dbReference type="Proteomes" id="UP000192596">
    <property type="component" value="Unassembled WGS sequence"/>
</dbReference>
<protein>
    <recommendedName>
        <fullName evidence="6">RING-type domain-containing protein</fullName>
    </recommendedName>
</protein>
<reference evidence="5" key="1">
    <citation type="submission" date="2017-03" db="EMBL/GenBank/DDBJ databases">
        <title>Genomes of endolithic fungi from Antarctica.</title>
        <authorList>
            <person name="Coleine C."/>
            <person name="Masonjones S."/>
            <person name="Stajich J.E."/>
        </authorList>
    </citation>
    <scope>NUCLEOTIDE SEQUENCE [LARGE SCALE GENOMIC DNA]</scope>
    <source>
        <strain evidence="5">CCFEE 5527</strain>
    </source>
</reference>
<dbReference type="Pfam" id="PF03105">
    <property type="entry name" value="SPX"/>
    <property type="match status" value="1"/>
</dbReference>
<proteinExistence type="predicted"/>
<dbReference type="PANTHER" id="PTHR23327:SF51">
    <property type="entry name" value="TRANSCRIPTIONAL REGULATOR OF YEAST FORM ADHERENCE 3"/>
    <property type="match status" value="1"/>
</dbReference>
<dbReference type="PROSITE" id="PS51382">
    <property type="entry name" value="SPX"/>
    <property type="match status" value="1"/>
</dbReference>
<dbReference type="PROSITE" id="PS50089">
    <property type="entry name" value="ZF_RING_2"/>
    <property type="match status" value="1"/>
</dbReference>
<keyword evidence="1" id="KW-0862">Zinc</keyword>
<keyword evidence="1" id="KW-0863">Zinc-finger</keyword>
<dbReference type="EMBL" id="NAJO01000030">
    <property type="protein sequence ID" value="OQO01654.1"/>
    <property type="molecule type" value="Genomic_DNA"/>
</dbReference>
<dbReference type="Gene3D" id="3.30.40.10">
    <property type="entry name" value="Zinc/RING finger domain, C3HC4 (zinc finger)"/>
    <property type="match status" value="1"/>
</dbReference>
<gene>
    <name evidence="4" type="ORF">B0A48_12691</name>
</gene>
<dbReference type="InParanoid" id="A0A1V8SRK8"/>
<evidence type="ECO:0000259" key="3">
    <source>
        <dbReference type="PROSITE" id="PS51382"/>
    </source>
</evidence>
<keyword evidence="1" id="KW-0479">Metal-binding</keyword>
<dbReference type="InterPro" id="IPR004331">
    <property type="entry name" value="SPX_dom"/>
</dbReference>
<sequence length="491" mass="55658">MKFGQEFAQALAGEGFPQHWVDSAIGYKNLKKCIKKVQRELAEIGLDASTIQHLSGPIAGDDSPEPERNFEDREFVSTAEPSLGRISEEFSPQMHLLVDSVTGEPLDAALTPETKKHLEKLARHEMLIKGRHAELGHATHHVGSVGSIGSFDPDRRDSEYSVASNKHDSQHAAKWIQVPLASAKDFFDLLEPKLQELEALNTAEEAKLEGDILDLGDMVEDVTEPVREGFEAKRAVSYRDLYFWREMFRLYMEKPIFYSSTEQNRGALTFTEAKSRLQAYDAQLRDTGLLAKLKTPQAKLAARRFLDVNLDILKIMQFQEMNARAMTKILKKFDKRTHLDNQNYLLDLRKRHPTLLTNGSAKQASGFANSIARDLSAEISSKVLAIVPQLDDWTCPVCYAMAWRPVSLGCCKSVFCIRCIIKLQDEGMKRCPCCNRETVMGADGRNLHFETMDFLEKYFPLEVKKRQKENEKAALAREYGEEFVKPSCVMM</sequence>
<dbReference type="InterPro" id="IPR001841">
    <property type="entry name" value="Znf_RING"/>
</dbReference>
<evidence type="ECO:0000256" key="1">
    <source>
        <dbReference type="PROSITE-ProRule" id="PRU00175"/>
    </source>
</evidence>
<dbReference type="AlphaFoldDB" id="A0A1V8SRK8"/>
<dbReference type="OrthoDB" id="5588846at2759"/>
<dbReference type="PANTHER" id="PTHR23327">
    <property type="entry name" value="RING FINGER PROTEIN 127"/>
    <property type="match status" value="1"/>
</dbReference>
<feature type="domain" description="SPX" evidence="3">
    <location>
        <begin position="1"/>
        <end position="347"/>
    </location>
</feature>
<name>A0A1V8SRK8_9PEZI</name>
<dbReference type="GO" id="GO:0008270">
    <property type="term" value="F:zinc ion binding"/>
    <property type="evidence" value="ECO:0007669"/>
    <property type="project" value="UniProtKB-KW"/>
</dbReference>
<accession>A0A1V8SRK8</accession>
<organism evidence="4 5">
    <name type="scientific">Cryoendolithus antarcticus</name>
    <dbReference type="NCBI Taxonomy" id="1507870"/>
    <lineage>
        <taxon>Eukaryota</taxon>
        <taxon>Fungi</taxon>
        <taxon>Dikarya</taxon>
        <taxon>Ascomycota</taxon>
        <taxon>Pezizomycotina</taxon>
        <taxon>Dothideomycetes</taxon>
        <taxon>Dothideomycetidae</taxon>
        <taxon>Cladosporiales</taxon>
        <taxon>Cladosporiaceae</taxon>
        <taxon>Cryoendolithus</taxon>
    </lineage>
</organism>